<dbReference type="Proteomes" id="UP000015559">
    <property type="component" value="Chromosome"/>
</dbReference>
<reference evidence="1 2" key="1">
    <citation type="journal article" date="2012" name="Appl. Environ. Microbiol.">
        <title>Draft genome sequence of a psychrotolerant sulfur-oxidizing bacterium, Sulfuricella denitrificans skB26, and proteomic insights into cold adaptation.</title>
        <authorList>
            <person name="Watanabe T."/>
            <person name="Kojima H."/>
            <person name="Fukui M."/>
        </authorList>
    </citation>
    <scope>NUCLEOTIDE SEQUENCE [LARGE SCALE GENOMIC DNA]</scope>
    <source>
        <strain evidence="2">skB26</strain>
    </source>
</reference>
<dbReference type="STRING" id="1163617.SCD_n00248"/>
<evidence type="ECO:0000313" key="2">
    <source>
        <dbReference type="Proteomes" id="UP000015559"/>
    </source>
</evidence>
<sequence>MLVPVLSGDIQIELVCDCLREHGLVVIETTRTHAKSIAAETIDKLGVNEDSEDGPKLIHLSTEVIDRGWSDFYMYTSVYDYLPDETQKIVSKAVLSWIAAGLPNIHFANVRL</sequence>
<name>S6B025_SULDS</name>
<dbReference type="RefSeq" id="WP_009206958.1">
    <property type="nucleotide sequence ID" value="NC_022357.1"/>
</dbReference>
<dbReference type="AlphaFoldDB" id="S6B025"/>
<dbReference type="HOGENOM" id="CLU_2144572_0_0_4"/>
<protein>
    <submittedName>
        <fullName evidence="1">Uncharacterized protein</fullName>
    </submittedName>
</protein>
<dbReference type="eggNOG" id="ENOG502ZQ3V">
    <property type="taxonomic scope" value="Bacteria"/>
</dbReference>
<dbReference type="OrthoDB" id="9946075at2"/>
<dbReference type="KEGG" id="sdr:SCD_n00248"/>
<keyword evidence="2" id="KW-1185">Reference proteome</keyword>
<gene>
    <name evidence="1" type="ORF">SCD_n00248</name>
</gene>
<organism evidence="1 2">
    <name type="scientific">Sulfuricella denitrificans (strain DSM 22764 / NBRC 105220 / skB26)</name>
    <dbReference type="NCBI Taxonomy" id="1163617"/>
    <lineage>
        <taxon>Bacteria</taxon>
        <taxon>Pseudomonadati</taxon>
        <taxon>Pseudomonadota</taxon>
        <taxon>Betaproteobacteria</taxon>
        <taxon>Nitrosomonadales</taxon>
        <taxon>Sulfuricellaceae</taxon>
        <taxon>Sulfuricella</taxon>
    </lineage>
</organism>
<accession>S6B025</accession>
<dbReference type="EMBL" id="AP013066">
    <property type="protein sequence ID" value="BAN34097.1"/>
    <property type="molecule type" value="Genomic_DNA"/>
</dbReference>
<proteinExistence type="predicted"/>
<evidence type="ECO:0000313" key="1">
    <source>
        <dbReference type="EMBL" id="BAN34097.1"/>
    </source>
</evidence>